<reference evidence="2 3" key="1">
    <citation type="submission" date="2019-03" db="EMBL/GenBank/DDBJ databases">
        <title>Single cell metagenomics reveals metabolic interactions within the superorganism composed of flagellate Streblomastix strix and complex community of Bacteroidetes bacteria on its surface.</title>
        <authorList>
            <person name="Treitli S.C."/>
            <person name="Kolisko M."/>
            <person name="Husnik F."/>
            <person name="Keeling P."/>
            <person name="Hampl V."/>
        </authorList>
    </citation>
    <scope>NUCLEOTIDE SEQUENCE [LARGE SCALE GENOMIC DNA]</scope>
    <source>
        <strain evidence="2">ST1C</strain>
    </source>
</reference>
<dbReference type="SUPFAM" id="SSF52540">
    <property type="entry name" value="P-loop containing nucleoside triphosphate hydrolases"/>
    <property type="match status" value="2"/>
</dbReference>
<dbReference type="PANTHER" id="PTHR18937">
    <property type="entry name" value="STRUCTURAL MAINTENANCE OF CHROMOSOMES SMC FAMILY MEMBER"/>
    <property type="match status" value="1"/>
</dbReference>
<feature type="region of interest" description="Disordered" evidence="1">
    <location>
        <begin position="487"/>
        <end position="508"/>
    </location>
</feature>
<comment type="caution">
    <text evidence="2">The sequence shown here is derived from an EMBL/GenBank/DDBJ whole genome shotgun (WGS) entry which is preliminary data.</text>
</comment>
<protein>
    <recommendedName>
        <fullName evidence="4">RecF/RecN/SMC N-terminal domain-containing protein</fullName>
    </recommendedName>
</protein>
<evidence type="ECO:0000256" key="1">
    <source>
        <dbReference type="SAM" id="MobiDB-lite"/>
    </source>
</evidence>
<feature type="region of interest" description="Disordered" evidence="1">
    <location>
        <begin position="191"/>
        <end position="215"/>
    </location>
</feature>
<dbReference type="Gene3D" id="3.40.50.300">
    <property type="entry name" value="P-loop containing nucleotide triphosphate hydrolases"/>
    <property type="match status" value="1"/>
</dbReference>
<dbReference type="EMBL" id="SNRW01000795">
    <property type="protein sequence ID" value="KAA6399222.1"/>
    <property type="molecule type" value="Genomic_DNA"/>
</dbReference>
<dbReference type="Proteomes" id="UP000324800">
    <property type="component" value="Unassembled WGS sequence"/>
</dbReference>
<dbReference type="InterPro" id="IPR027417">
    <property type="entry name" value="P-loop_NTPase"/>
</dbReference>
<proteinExistence type="predicted"/>
<feature type="region of interest" description="Disordered" evidence="1">
    <location>
        <begin position="103"/>
        <end position="179"/>
    </location>
</feature>
<feature type="compositionally biased region" description="Basic residues" evidence="1">
    <location>
        <begin position="155"/>
        <end position="164"/>
    </location>
</feature>
<sequence>MENEVKEKEQIIEKEMKEAKREMRAIEASLDQIYIENQQIEKKMQNITQEIEELEADLKEKEESANGLMSTIKEDERQLKEKFGEEMNIQLKIQMEVQMDKNIENIEEEKEENNNKEEEIKKQYKMMIKDEDDEEVELDINKEKLEEKTEQGKNSSKKQRRKKMIIKDDNDDEEEDKINTVQYKDEVNIKNIKTKQSKKNNKNQQQTFSSPSPSITLPTLIDEYELLAQLTKMNSEMGEIAVDIEGRRSQLRMDLVEESKKCEEDMTLIRERDEKLATVISAAQDELSAQEEERMNKLTAAVTLLNSHYSRIYRLLTDDEGDAQLTSHTSSKTLAMRMGIGMMVRPPSSTRVWVDFSQLSGGQQSLASIALLLAFHAAFPGPFILMDEVEGALDATYAARVADVLRTGAVFGYNDDINTPDDIDEDDEDDEEYLPSFHRPQLIIVTLRRAMYAHSPVVVGCFHLNGSTHTASVEFITQMQLKKREQKEIEKQQVLEKDQSSENQGLNA</sequence>
<gene>
    <name evidence="2" type="ORF">EZS28_005249</name>
</gene>
<feature type="compositionally biased region" description="Basic and acidic residues" evidence="1">
    <location>
        <begin position="112"/>
        <end position="122"/>
    </location>
</feature>
<dbReference type="AlphaFoldDB" id="A0A5J4WXD9"/>
<accession>A0A5J4WXD9</accession>
<evidence type="ECO:0008006" key="4">
    <source>
        <dbReference type="Google" id="ProtNLM"/>
    </source>
</evidence>
<dbReference type="OrthoDB" id="552327at2759"/>
<evidence type="ECO:0000313" key="2">
    <source>
        <dbReference type="EMBL" id="KAA6399222.1"/>
    </source>
</evidence>
<feature type="compositionally biased region" description="Low complexity" evidence="1">
    <location>
        <begin position="202"/>
        <end position="215"/>
    </location>
</feature>
<feature type="compositionally biased region" description="Basic and acidic residues" evidence="1">
    <location>
        <begin position="487"/>
        <end position="500"/>
    </location>
</feature>
<organism evidence="2 3">
    <name type="scientific">Streblomastix strix</name>
    <dbReference type="NCBI Taxonomy" id="222440"/>
    <lineage>
        <taxon>Eukaryota</taxon>
        <taxon>Metamonada</taxon>
        <taxon>Preaxostyla</taxon>
        <taxon>Oxymonadida</taxon>
        <taxon>Streblomastigidae</taxon>
        <taxon>Streblomastix</taxon>
    </lineage>
</organism>
<name>A0A5J4WXD9_9EUKA</name>
<feature type="compositionally biased region" description="Basic residues" evidence="1">
    <location>
        <begin position="192"/>
        <end position="201"/>
    </location>
</feature>
<evidence type="ECO:0000313" key="3">
    <source>
        <dbReference type="Proteomes" id="UP000324800"/>
    </source>
</evidence>
<feature type="compositionally biased region" description="Basic and acidic residues" evidence="1">
    <location>
        <begin position="139"/>
        <end position="151"/>
    </location>
</feature>